<dbReference type="InterPro" id="IPR003439">
    <property type="entry name" value="ABC_transporter-like_ATP-bd"/>
</dbReference>
<evidence type="ECO:0000313" key="9">
    <source>
        <dbReference type="EMBL" id="MBT3140062.1"/>
    </source>
</evidence>
<protein>
    <submittedName>
        <fullName evidence="9">ATP-binding cassette domain-containing protein</fullName>
    </submittedName>
</protein>
<keyword evidence="3" id="KW-0997">Cell inner membrane</keyword>
<evidence type="ECO:0000256" key="3">
    <source>
        <dbReference type="ARBA" id="ARBA00022519"/>
    </source>
</evidence>
<evidence type="ECO:0000256" key="2">
    <source>
        <dbReference type="ARBA" id="ARBA00022475"/>
    </source>
</evidence>
<dbReference type="RefSeq" id="WP_215193604.1">
    <property type="nucleotide sequence ID" value="NZ_JAHHDY010000007.1"/>
</dbReference>
<dbReference type="InterPro" id="IPR050093">
    <property type="entry name" value="ABC_SmlMolc_Importer"/>
</dbReference>
<keyword evidence="6" id="KW-1278">Translocase</keyword>
<name>A0ABS5WLR1_9RHOB</name>
<dbReference type="Proteomes" id="UP000763802">
    <property type="component" value="Unassembled WGS sequence"/>
</dbReference>
<dbReference type="SMART" id="SM00382">
    <property type="entry name" value="AAA"/>
    <property type="match status" value="1"/>
</dbReference>
<comment type="caution">
    <text evidence="9">The sequence shown here is derived from an EMBL/GenBank/DDBJ whole genome shotgun (WGS) entry which is preliminary data.</text>
</comment>
<dbReference type="Pfam" id="PF00005">
    <property type="entry name" value="ABC_tran"/>
    <property type="match status" value="1"/>
</dbReference>
<feature type="domain" description="ABC transporter" evidence="8">
    <location>
        <begin position="2"/>
        <end position="228"/>
    </location>
</feature>
<evidence type="ECO:0000256" key="6">
    <source>
        <dbReference type="ARBA" id="ARBA00022967"/>
    </source>
</evidence>
<keyword evidence="5 9" id="KW-0067">ATP-binding</keyword>
<dbReference type="Gene3D" id="3.40.50.300">
    <property type="entry name" value="P-loop containing nucleotide triphosphate hydrolases"/>
    <property type="match status" value="1"/>
</dbReference>
<reference evidence="9 10" key="1">
    <citation type="submission" date="2021-05" db="EMBL/GenBank/DDBJ databases">
        <title>Draft genomes of marine bacteria isolated from model chitin particles.</title>
        <authorList>
            <person name="Datta M.S."/>
            <person name="Schwartzman J.A."/>
            <person name="Cordero O."/>
        </authorList>
    </citation>
    <scope>NUCLEOTIDE SEQUENCE [LARGE SCALE GENOMIC DNA]</scope>
    <source>
        <strain evidence="9 10">4E07</strain>
    </source>
</reference>
<evidence type="ECO:0000313" key="10">
    <source>
        <dbReference type="Proteomes" id="UP000763802"/>
    </source>
</evidence>
<keyword evidence="4" id="KW-0547">Nucleotide-binding</keyword>
<dbReference type="PANTHER" id="PTHR42781:SF1">
    <property type="entry name" value="THIAMINE IMPORT ATP-BINDING PROTEIN THIQ"/>
    <property type="match status" value="1"/>
</dbReference>
<accession>A0ABS5WLR1</accession>
<dbReference type="SUPFAM" id="SSF52540">
    <property type="entry name" value="P-loop containing nucleoside triphosphate hydrolases"/>
    <property type="match status" value="1"/>
</dbReference>
<dbReference type="InterPro" id="IPR027417">
    <property type="entry name" value="P-loop_NTPase"/>
</dbReference>
<keyword evidence="7" id="KW-0472">Membrane</keyword>
<dbReference type="PANTHER" id="PTHR42781">
    <property type="entry name" value="SPERMIDINE/PUTRESCINE IMPORT ATP-BINDING PROTEIN POTA"/>
    <property type="match status" value="1"/>
</dbReference>
<keyword evidence="1" id="KW-0813">Transport</keyword>
<evidence type="ECO:0000256" key="5">
    <source>
        <dbReference type="ARBA" id="ARBA00022840"/>
    </source>
</evidence>
<dbReference type="EMBL" id="JAHHDY010000007">
    <property type="protein sequence ID" value="MBT3140062.1"/>
    <property type="molecule type" value="Genomic_DNA"/>
</dbReference>
<proteinExistence type="predicted"/>
<organism evidence="9 10">
    <name type="scientific">Falsiruegeria litorea</name>
    <dbReference type="NCBI Taxonomy" id="1280831"/>
    <lineage>
        <taxon>Bacteria</taxon>
        <taxon>Pseudomonadati</taxon>
        <taxon>Pseudomonadota</taxon>
        <taxon>Alphaproteobacteria</taxon>
        <taxon>Rhodobacterales</taxon>
        <taxon>Roseobacteraceae</taxon>
        <taxon>Falsiruegeria</taxon>
    </lineage>
</organism>
<dbReference type="InterPro" id="IPR003593">
    <property type="entry name" value="AAA+_ATPase"/>
</dbReference>
<evidence type="ECO:0000256" key="1">
    <source>
        <dbReference type="ARBA" id="ARBA00022448"/>
    </source>
</evidence>
<sequence length="233" mass="24681">MLTLDQITLAQGPFSLVADVSFNDPITALIGPSGAGKSTLLNLIAGFVAPSQGCVLWNGRDISKLPPAQRPVSMLFQDNNLFPHLAVWENLALALTHRRPNAKQSAQMKQALSRVGLVGYETRKPGALSGGQQSRVALARVLLQARPLMLLDEPFAVLGPALKQEMLDLVAEISAETGMHVVMVSHDPQDAARIATGTAVVDEGRVSAPMPTRALLENPPAGLKAYLGATQAP</sequence>
<keyword evidence="2" id="KW-1003">Cell membrane</keyword>
<keyword evidence="10" id="KW-1185">Reference proteome</keyword>
<evidence type="ECO:0000256" key="7">
    <source>
        <dbReference type="ARBA" id="ARBA00023136"/>
    </source>
</evidence>
<dbReference type="GO" id="GO:0005524">
    <property type="term" value="F:ATP binding"/>
    <property type="evidence" value="ECO:0007669"/>
    <property type="project" value="UniProtKB-KW"/>
</dbReference>
<evidence type="ECO:0000256" key="4">
    <source>
        <dbReference type="ARBA" id="ARBA00022741"/>
    </source>
</evidence>
<dbReference type="PROSITE" id="PS50893">
    <property type="entry name" value="ABC_TRANSPORTER_2"/>
    <property type="match status" value="1"/>
</dbReference>
<evidence type="ECO:0000259" key="8">
    <source>
        <dbReference type="PROSITE" id="PS50893"/>
    </source>
</evidence>
<dbReference type="PROSITE" id="PS00211">
    <property type="entry name" value="ABC_TRANSPORTER_1"/>
    <property type="match status" value="1"/>
</dbReference>
<gene>
    <name evidence="9" type="ORF">KL867_03270</name>
</gene>
<dbReference type="InterPro" id="IPR017871">
    <property type="entry name" value="ABC_transporter-like_CS"/>
</dbReference>